<organism evidence="1 2">
    <name type="scientific">Trichinella patagoniensis</name>
    <dbReference type="NCBI Taxonomy" id="990121"/>
    <lineage>
        <taxon>Eukaryota</taxon>
        <taxon>Metazoa</taxon>
        <taxon>Ecdysozoa</taxon>
        <taxon>Nematoda</taxon>
        <taxon>Enoplea</taxon>
        <taxon>Dorylaimia</taxon>
        <taxon>Trichinellida</taxon>
        <taxon>Trichinellidae</taxon>
        <taxon>Trichinella</taxon>
    </lineage>
</organism>
<name>A0A0V0Z6K2_9BILA</name>
<dbReference type="AlphaFoldDB" id="A0A0V0Z6K2"/>
<feature type="non-terminal residue" evidence="1">
    <location>
        <position position="1"/>
    </location>
</feature>
<proteinExistence type="predicted"/>
<keyword evidence="2" id="KW-1185">Reference proteome</keyword>
<dbReference type="EMBL" id="JYDQ01000368">
    <property type="protein sequence ID" value="KRY08062.1"/>
    <property type="molecule type" value="Genomic_DNA"/>
</dbReference>
<protein>
    <submittedName>
        <fullName evidence="1">Uncharacterized protein</fullName>
    </submittedName>
</protein>
<evidence type="ECO:0000313" key="1">
    <source>
        <dbReference type="EMBL" id="KRY08062.1"/>
    </source>
</evidence>
<evidence type="ECO:0000313" key="2">
    <source>
        <dbReference type="Proteomes" id="UP000054783"/>
    </source>
</evidence>
<reference evidence="1 2" key="1">
    <citation type="submission" date="2015-01" db="EMBL/GenBank/DDBJ databases">
        <title>Evolution of Trichinella species and genotypes.</title>
        <authorList>
            <person name="Korhonen P.K."/>
            <person name="Edoardo P."/>
            <person name="Giuseppe L.R."/>
            <person name="Gasser R.B."/>
        </authorList>
    </citation>
    <scope>NUCLEOTIDE SEQUENCE [LARGE SCALE GENOMIC DNA]</scope>
    <source>
        <strain evidence="1">ISS2496</strain>
    </source>
</reference>
<sequence>LTAEAALPEDQTTPAPPFAHVVMDFTAPPQPIREADEEGHITQTDNFRSFQSVASEQRQPGLSGMALDLNCCYQARCQAAGAGASTHQ</sequence>
<dbReference type="Proteomes" id="UP000054783">
    <property type="component" value="Unassembled WGS sequence"/>
</dbReference>
<comment type="caution">
    <text evidence="1">The sequence shown here is derived from an EMBL/GenBank/DDBJ whole genome shotgun (WGS) entry which is preliminary data.</text>
</comment>
<accession>A0A0V0Z6K2</accession>
<gene>
    <name evidence="1" type="ORF">T12_10473</name>
</gene>